<feature type="domain" description="GST C-terminal" evidence="2">
    <location>
        <begin position="273"/>
        <end position="400"/>
    </location>
</feature>
<protein>
    <submittedName>
        <fullName evidence="3">Glutathione S-transferase</fullName>
    </submittedName>
</protein>
<dbReference type="InterPro" id="IPR050213">
    <property type="entry name" value="GST_superfamily"/>
</dbReference>
<evidence type="ECO:0000259" key="2">
    <source>
        <dbReference type="PROSITE" id="PS50405"/>
    </source>
</evidence>
<name>A0A225V594_9STRA</name>
<dbReference type="Gene3D" id="1.20.1050.10">
    <property type="match status" value="2"/>
</dbReference>
<evidence type="ECO:0000259" key="1">
    <source>
        <dbReference type="PROSITE" id="PS50404"/>
    </source>
</evidence>
<dbReference type="InterPro" id="IPR010987">
    <property type="entry name" value="Glutathione-S-Trfase_C-like"/>
</dbReference>
<reference evidence="4" key="1">
    <citation type="submission" date="2017-03" db="EMBL/GenBank/DDBJ databases">
        <title>Phytopthora megakarya and P. palmivora, two closely related causual agents of cacao black pod achieved similar genome size and gene model numbers by different mechanisms.</title>
        <authorList>
            <person name="Ali S."/>
            <person name="Shao J."/>
            <person name="Larry D.J."/>
            <person name="Kronmiller B."/>
            <person name="Shen D."/>
            <person name="Strem M.D."/>
            <person name="Melnick R.L."/>
            <person name="Guiltinan M.J."/>
            <person name="Tyler B.M."/>
            <person name="Meinhardt L.W."/>
            <person name="Bailey B.A."/>
        </authorList>
    </citation>
    <scope>NUCLEOTIDE SEQUENCE [LARGE SCALE GENOMIC DNA]</scope>
    <source>
        <strain evidence="4">zdho120</strain>
    </source>
</reference>
<dbReference type="AlphaFoldDB" id="A0A225V594"/>
<dbReference type="GO" id="GO:0004364">
    <property type="term" value="F:glutathione transferase activity"/>
    <property type="evidence" value="ECO:0007669"/>
    <property type="project" value="TreeGrafter"/>
</dbReference>
<dbReference type="Proteomes" id="UP000198211">
    <property type="component" value="Unassembled WGS sequence"/>
</dbReference>
<dbReference type="Pfam" id="PF14497">
    <property type="entry name" value="GST_C_3"/>
    <property type="match status" value="1"/>
</dbReference>
<dbReference type="InterPro" id="IPR036249">
    <property type="entry name" value="Thioredoxin-like_sf"/>
</dbReference>
<dbReference type="InterPro" id="IPR004045">
    <property type="entry name" value="Glutathione_S-Trfase_N"/>
</dbReference>
<accession>A0A225V594</accession>
<evidence type="ECO:0000313" key="3">
    <source>
        <dbReference type="EMBL" id="OWZ00284.1"/>
    </source>
</evidence>
<dbReference type="PANTHER" id="PTHR11571">
    <property type="entry name" value="GLUTATHIONE S-TRANSFERASE"/>
    <property type="match status" value="1"/>
</dbReference>
<dbReference type="SUPFAM" id="SSF47616">
    <property type="entry name" value="GST C-terminal domain-like"/>
    <property type="match status" value="1"/>
</dbReference>
<dbReference type="SFLD" id="SFLDS00019">
    <property type="entry name" value="Glutathione_Transferase_(cytos"/>
    <property type="match status" value="1"/>
</dbReference>
<dbReference type="CDD" id="cd03192">
    <property type="entry name" value="GST_C_Sigma_like"/>
    <property type="match status" value="1"/>
</dbReference>
<dbReference type="CDD" id="cd03039">
    <property type="entry name" value="GST_N_Sigma_like"/>
    <property type="match status" value="1"/>
</dbReference>
<dbReference type="InterPro" id="IPR040079">
    <property type="entry name" value="Glutathione_S-Trfase"/>
</dbReference>
<dbReference type="OrthoDB" id="420389at2759"/>
<gene>
    <name evidence="3" type="ORF">PHMEG_00028562</name>
</gene>
<sequence>MICCTFIFHSRCVASALSPLTRNAVRLALRLGNVSFEDKRFPLTDAVQGQQEFLVDGASYTQPDAMLRCAGRLSGSYPVSSPMVTLQIDEIIHALSEVQAKMNCHAALESSTLSHYVSLIEGRLQRLRQVPVFKFYNDRVLIHEIAVYCWVKSLQEMQVSWIIDYHKCIGEVEAKVESQLKVKQQTHQKSWSPKMKLTYFPFPGRAEPIRLALFIAGIPFDDERIGLDELNRRRSTLPFNQLPVLEVEGDVTSQALGILRYVGTLGGLYSPTDTKEALRIDELFSRIDEFYSSYVWNASYFEVDPEKQLKLRTRLAEETLPTTLRFLEERVSRWSRRYAVGDRLTIGDLAIYSLLWTFQSGRILGVPVSVVSSYKSLLCICDGVASNSKVIQWCSMHQLS</sequence>
<proteinExistence type="predicted"/>
<dbReference type="InterPro" id="IPR004046">
    <property type="entry name" value="GST_C"/>
</dbReference>
<dbReference type="SUPFAM" id="SSF52833">
    <property type="entry name" value="Thioredoxin-like"/>
    <property type="match status" value="1"/>
</dbReference>
<keyword evidence="4" id="KW-1185">Reference proteome</keyword>
<keyword evidence="3" id="KW-0808">Transferase</keyword>
<dbReference type="Gene3D" id="3.40.30.10">
    <property type="entry name" value="Glutaredoxin"/>
    <property type="match status" value="2"/>
</dbReference>
<dbReference type="InterPro" id="IPR036282">
    <property type="entry name" value="Glutathione-S-Trfase_C_sf"/>
</dbReference>
<evidence type="ECO:0000313" key="4">
    <source>
        <dbReference type="Proteomes" id="UP000198211"/>
    </source>
</evidence>
<comment type="caution">
    <text evidence="3">The sequence shown here is derived from an EMBL/GenBank/DDBJ whole genome shotgun (WGS) entry which is preliminary data.</text>
</comment>
<dbReference type="Pfam" id="PF02798">
    <property type="entry name" value="GST_N"/>
    <property type="match status" value="1"/>
</dbReference>
<dbReference type="PANTHER" id="PTHR11571:SF252">
    <property type="entry name" value="GLUTATHIONE S-TRANSFERASE"/>
    <property type="match status" value="1"/>
</dbReference>
<dbReference type="STRING" id="4795.A0A225V594"/>
<dbReference type="GO" id="GO:0006749">
    <property type="term" value="P:glutathione metabolic process"/>
    <property type="evidence" value="ECO:0007669"/>
    <property type="project" value="TreeGrafter"/>
</dbReference>
<feature type="domain" description="GST N-terminal" evidence="1">
    <location>
        <begin position="193"/>
        <end position="270"/>
    </location>
</feature>
<organism evidence="3 4">
    <name type="scientific">Phytophthora megakarya</name>
    <dbReference type="NCBI Taxonomy" id="4795"/>
    <lineage>
        <taxon>Eukaryota</taxon>
        <taxon>Sar</taxon>
        <taxon>Stramenopiles</taxon>
        <taxon>Oomycota</taxon>
        <taxon>Peronosporomycetes</taxon>
        <taxon>Peronosporales</taxon>
        <taxon>Peronosporaceae</taxon>
        <taxon>Phytophthora</taxon>
    </lineage>
</organism>
<dbReference type="PROSITE" id="PS50405">
    <property type="entry name" value="GST_CTER"/>
    <property type="match status" value="1"/>
</dbReference>
<dbReference type="PROSITE" id="PS50404">
    <property type="entry name" value="GST_NTER"/>
    <property type="match status" value="1"/>
</dbReference>
<dbReference type="EMBL" id="NBNE01007743">
    <property type="protein sequence ID" value="OWZ00284.1"/>
    <property type="molecule type" value="Genomic_DNA"/>
</dbReference>